<comment type="caution">
    <text evidence="3">The sequence shown here is derived from an EMBL/GenBank/DDBJ whole genome shotgun (WGS) entry which is preliminary data.</text>
</comment>
<dbReference type="Proteomes" id="UP000634455">
    <property type="component" value="Unassembled WGS sequence"/>
</dbReference>
<dbReference type="InterPro" id="IPR006076">
    <property type="entry name" value="FAD-dep_OxRdtase"/>
</dbReference>
<evidence type="ECO:0000256" key="1">
    <source>
        <dbReference type="ARBA" id="ARBA00023002"/>
    </source>
</evidence>
<keyword evidence="1" id="KW-0560">Oxidoreductase</keyword>
<dbReference type="Gene3D" id="3.30.9.10">
    <property type="entry name" value="D-Amino Acid Oxidase, subunit A, domain 2"/>
    <property type="match status" value="1"/>
</dbReference>
<dbReference type="SUPFAM" id="SSF51905">
    <property type="entry name" value="FAD/NAD(P)-binding domain"/>
    <property type="match status" value="1"/>
</dbReference>
<dbReference type="EMBL" id="BMZF01000001">
    <property type="protein sequence ID" value="GHA41724.1"/>
    <property type="molecule type" value="Genomic_DNA"/>
</dbReference>
<dbReference type="InterPro" id="IPR036188">
    <property type="entry name" value="FAD/NAD-bd_sf"/>
</dbReference>
<dbReference type="Pfam" id="PF01266">
    <property type="entry name" value="DAO"/>
    <property type="match status" value="1"/>
</dbReference>
<dbReference type="PANTHER" id="PTHR13847:SF281">
    <property type="entry name" value="FAD DEPENDENT OXIDOREDUCTASE DOMAIN-CONTAINING PROTEIN"/>
    <property type="match status" value="1"/>
</dbReference>
<accession>A0ABQ3CT41</accession>
<evidence type="ECO:0000313" key="3">
    <source>
        <dbReference type="EMBL" id="GHA41724.1"/>
    </source>
</evidence>
<evidence type="ECO:0000313" key="4">
    <source>
        <dbReference type="Proteomes" id="UP000634455"/>
    </source>
</evidence>
<evidence type="ECO:0000259" key="2">
    <source>
        <dbReference type="Pfam" id="PF01266"/>
    </source>
</evidence>
<reference evidence="4" key="1">
    <citation type="journal article" date="2019" name="Int. J. Syst. Evol. Microbiol.">
        <title>The Global Catalogue of Microorganisms (GCM) 10K type strain sequencing project: providing services to taxonomists for standard genome sequencing and annotation.</title>
        <authorList>
            <consortium name="The Broad Institute Genomics Platform"/>
            <consortium name="The Broad Institute Genome Sequencing Center for Infectious Disease"/>
            <person name="Wu L."/>
            <person name="Ma J."/>
        </authorList>
    </citation>
    <scope>NUCLEOTIDE SEQUENCE [LARGE SCALE GENOMIC DNA]</scope>
    <source>
        <strain evidence="4">KCTC 32465</strain>
    </source>
</reference>
<protein>
    <submittedName>
        <fullName evidence="3">Oxidoreductase</fullName>
    </submittedName>
</protein>
<keyword evidence="4" id="KW-1185">Reference proteome</keyword>
<name>A0ABQ3CT41_9RHOB</name>
<gene>
    <name evidence="3" type="primary">ordL</name>
    <name evidence="3" type="ORF">GCM10008927_02660</name>
</gene>
<organism evidence="3 4">
    <name type="scientific">Paramylibacter ulvae</name>
    <dbReference type="NCBI Taxonomy" id="1651968"/>
    <lineage>
        <taxon>Bacteria</taxon>
        <taxon>Pseudomonadati</taxon>
        <taxon>Pseudomonadota</taxon>
        <taxon>Alphaproteobacteria</taxon>
        <taxon>Rhodobacterales</taxon>
        <taxon>Paracoccaceae</taxon>
        <taxon>Paramylibacter</taxon>
    </lineage>
</organism>
<feature type="domain" description="FAD dependent oxidoreductase" evidence="2">
    <location>
        <begin position="34"/>
        <end position="382"/>
    </location>
</feature>
<dbReference type="RefSeq" id="WP_189638766.1">
    <property type="nucleotide sequence ID" value="NZ_BMZF01000001.1"/>
</dbReference>
<dbReference type="PANTHER" id="PTHR13847">
    <property type="entry name" value="SARCOSINE DEHYDROGENASE-RELATED"/>
    <property type="match status" value="1"/>
</dbReference>
<proteinExistence type="predicted"/>
<dbReference type="Gene3D" id="3.50.50.60">
    <property type="entry name" value="FAD/NAD(P)-binding domain"/>
    <property type="match status" value="1"/>
</dbReference>
<sequence>MTDLFTDQFKPTPYWWDTAPLMPATDAQLPSKTDVLIIGSGYTGLHAAIQTARAGMSTLVVDAQDCGYGASTRNGGQVSTSVKPSYEYLKRQFGETLASNIMAEGQASLDYIKTFIADENLDCDYQSCGRFHGAHTKSAFVKLQQDIKDSKIKTDAFVVSRGDMASELGTDVYHGGVVFPHHASIHPGKYHKSLREIARNAGVKIVPFCPVHAIDRTANGFQVATKHGAVDAAQVVLATNGYSGALSNWHQRRVIPIGSYIIATQKIPRDVMDEIMPTNRILSDTRKLVYYYRPSPDRKRILFGGRVSLNETNSKKSAPKLHNELTRIFPQLQSTKISHSWTGTVGYTFDAMMHTGNDRGLHFSMGYCGSGVGMASYLGMRVGQTVAGLREKASAFNDVPFRTRPYYFGNPWFLAPSVLAYRMRDRFWG</sequence>